<dbReference type="AlphaFoldDB" id="A0A6C0JFY3"/>
<evidence type="ECO:0000313" key="3">
    <source>
        <dbReference type="EMBL" id="QHU03696.1"/>
    </source>
</evidence>
<dbReference type="EMBL" id="MN740385">
    <property type="protein sequence ID" value="QHU03696.1"/>
    <property type="molecule type" value="Genomic_DNA"/>
</dbReference>
<sequence length="387" mass="42275">MADPISLAAIAGLVFAGRSLSVKSQPEPVKSLVKETAGSSPEIFERTSEPLPDVPDFVERQFEPRVEVASKREMASFADIGIQQRSGGQEILNMRNRMYDTGRMNNLSPVEKQMVGPGLGVGADTPASGGFQQLFRVNPINVGEYRLTTLPGRSGPAADVTGGRAAVVGQLTHNKPETTSYLPTRLPTVPGRAQGMSGAIPRASHQKTMRTTNRAETGLRSDGLGFNGAKRIISAQAMPQDPTRFKSDRNDLHYEHYAQATPGITNFKGAYENSVAAKITTKNNEELMKYGFRPEDRRGKVNRMGNKGRMNVRESALKQGGALTVVRADTTRVDGRFGTPNGGWTQQYQQKPYHQLNAYKGNENPNSRDLSLAARVLQKNPLSTQLY</sequence>
<accession>A0A6C0JFY3</accession>
<dbReference type="InterPro" id="IPR045418">
    <property type="entry name" value="P2_DUF5899"/>
</dbReference>
<reference evidence="3" key="1">
    <citation type="journal article" date="2020" name="Nature">
        <title>Giant virus diversity and host interactions through global metagenomics.</title>
        <authorList>
            <person name="Schulz F."/>
            <person name="Roux S."/>
            <person name="Paez-Espino D."/>
            <person name="Jungbluth S."/>
            <person name="Walsh D.A."/>
            <person name="Denef V.J."/>
            <person name="McMahon K.D."/>
            <person name="Konstantinidis K.T."/>
            <person name="Eloe-Fadrosh E.A."/>
            <person name="Kyrpides N.C."/>
            <person name="Woyke T."/>
        </authorList>
    </citation>
    <scope>NUCLEOTIDE SEQUENCE</scope>
    <source>
        <strain evidence="3">GVMAG-M-3300027206-1</strain>
    </source>
</reference>
<feature type="region of interest" description="Disordered" evidence="1">
    <location>
        <begin position="193"/>
        <end position="212"/>
    </location>
</feature>
<dbReference type="Pfam" id="PF19251">
    <property type="entry name" value="DUF5899"/>
    <property type="match status" value="1"/>
</dbReference>
<evidence type="ECO:0000256" key="1">
    <source>
        <dbReference type="SAM" id="MobiDB-lite"/>
    </source>
</evidence>
<proteinExistence type="predicted"/>
<name>A0A6C0JFY3_9ZZZZ</name>
<evidence type="ECO:0000259" key="2">
    <source>
        <dbReference type="Pfam" id="PF19251"/>
    </source>
</evidence>
<feature type="domain" description="DUF5899" evidence="2">
    <location>
        <begin position="89"/>
        <end position="224"/>
    </location>
</feature>
<protein>
    <recommendedName>
        <fullName evidence="2">DUF5899 domain-containing protein</fullName>
    </recommendedName>
</protein>
<organism evidence="3">
    <name type="scientific">viral metagenome</name>
    <dbReference type="NCBI Taxonomy" id="1070528"/>
    <lineage>
        <taxon>unclassified sequences</taxon>
        <taxon>metagenomes</taxon>
        <taxon>organismal metagenomes</taxon>
    </lineage>
</organism>